<dbReference type="SUPFAM" id="SSF52172">
    <property type="entry name" value="CheY-like"/>
    <property type="match status" value="1"/>
</dbReference>
<keyword evidence="2" id="KW-0418">Kinase</keyword>
<dbReference type="PIRSF" id="PIRSF036625">
    <property type="entry name" value="GAF_ANTAR"/>
    <property type="match status" value="1"/>
</dbReference>
<evidence type="ECO:0000313" key="6">
    <source>
        <dbReference type="EMBL" id="GGF45781.1"/>
    </source>
</evidence>
<gene>
    <name evidence="6" type="ORF">GCM10011519_19600</name>
</gene>
<evidence type="ECO:0000313" key="7">
    <source>
        <dbReference type="Proteomes" id="UP000649179"/>
    </source>
</evidence>
<proteinExistence type="predicted"/>
<feature type="domain" description="ANTAR" evidence="5">
    <location>
        <begin position="169"/>
        <end position="230"/>
    </location>
</feature>
<evidence type="ECO:0000259" key="5">
    <source>
        <dbReference type="PROSITE" id="PS50921"/>
    </source>
</evidence>
<dbReference type="InterPro" id="IPR012074">
    <property type="entry name" value="GAF_ANTAR"/>
</dbReference>
<organism evidence="6 7">
    <name type="scientific">Marmoricola endophyticus</name>
    <dbReference type="NCBI Taxonomy" id="2040280"/>
    <lineage>
        <taxon>Bacteria</taxon>
        <taxon>Bacillati</taxon>
        <taxon>Actinomycetota</taxon>
        <taxon>Actinomycetes</taxon>
        <taxon>Propionibacteriales</taxon>
        <taxon>Nocardioidaceae</taxon>
        <taxon>Marmoricola</taxon>
    </lineage>
</organism>
<evidence type="ECO:0000256" key="1">
    <source>
        <dbReference type="ARBA" id="ARBA00022679"/>
    </source>
</evidence>
<evidence type="ECO:0000256" key="2">
    <source>
        <dbReference type="ARBA" id="ARBA00022777"/>
    </source>
</evidence>
<dbReference type="GO" id="GO:0003723">
    <property type="term" value="F:RNA binding"/>
    <property type="evidence" value="ECO:0007669"/>
    <property type="project" value="InterPro"/>
</dbReference>
<dbReference type="InterPro" id="IPR011006">
    <property type="entry name" value="CheY-like_superfamily"/>
</dbReference>
<dbReference type="Pfam" id="PF03861">
    <property type="entry name" value="ANTAR"/>
    <property type="match status" value="1"/>
</dbReference>
<keyword evidence="7" id="KW-1185">Reference proteome</keyword>
<dbReference type="SMART" id="SM00065">
    <property type="entry name" value="GAF"/>
    <property type="match status" value="1"/>
</dbReference>
<keyword evidence="1" id="KW-0808">Transferase</keyword>
<name>A0A917BJ76_9ACTN</name>
<dbReference type="SUPFAM" id="SSF55781">
    <property type="entry name" value="GAF domain-like"/>
    <property type="match status" value="1"/>
</dbReference>
<keyword evidence="4" id="KW-0804">Transcription</keyword>
<keyword evidence="3" id="KW-0805">Transcription regulation</keyword>
<reference evidence="6" key="2">
    <citation type="submission" date="2020-09" db="EMBL/GenBank/DDBJ databases">
        <authorList>
            <person name="Sun Q."/>
            <person name="Zhou Y."/>
        </authorList>
    </citation>
    <scope>NUCLEOTIDE SEQUENCE</scope>
    <source>
        <strain evidence="6">CGMCC 1.16067</strain>
    </source>
</reference>
<dbReference type="Pfam" id="PF13185">
    <property type="entry name" value="GAF_2"/>
    <property type="match status" value="1"/>
</dbReference>
<evidence type="ECO:0000256" key="3">
    <source>
        <dbReference type="ARBA" id="ARBA00023015"/>
    </source>
</evidence>
<dbReference type="SMART" id="SM01012">
    <property type="entry name" value="ANTAR"/>
    <property type="match status" value="1"/>
</dbReference>
<dbReference type="PROSITE" id="PS50921">
    <property type="entry name" value="ANTAR"/>
    <property type="match status" value="1"/>
</dbReference>
<evidence type="ECO:0000256" key="4">
    <source>
        <dbReference type="ARBA" id="ARBA00023163"/>
    </source>
</evidence>
<sequence length="238" mass="25691">MVTTESPQLMTEYGARMGELARALRSEGSSLSTLQHVVTATSEMVKGCDDVAISLARDDGAVETRASLGNGLAEAADRLQQEYGEGPCVDTGWDHPLVRANELPVDGHWPRWSPAVADELGLRSLVCVQLFTHEEHELGALQVFSTRPHAFGDEAAAELLGIAAHAAVALGTVMHHESMQFGLVRRTMIGQATGILMERYGLDARQGFEVLRRTSQETGRKVYDLAIDLVNGKTPAGL</sequence>
<comment type="caution">
    <text evidence="6">The sequence shown here is derived from an EMBL/GenBank/DDBJ whole genome shotgun (WGS) entry which is preliminary data.</text>
</comment>
<dbReference type="Proteomes" id="UP000649179">
    <property type="component" value="Unassembled WGS sequence"/>
</dbReference>
<dbReference type="Gene3D" id="1.10.10.10">
    <property type="entry name" value="Winged helix-like DNA-binding domain superfamily/Winged helix DNA-binding domain"/>
    <property type="match status" value="1"/>
</dbReference>
<dbReference type="InterPro" id="IPR003018">
    <property type="entry name" value="GAF"/>
</dbReference>
<accession>A0A917BJ76</accession>
<dbReference type="EMBL" id="BMKQ01000001">
    <property type="protein sequence ID" value="GGF45781.1"/>
    <property type="molecule type" value="Genomic_DNA"/>
</dbReference>
<protein>
    <recommendedName>
        <fullName evidence="5">ANTAR domain-containing protein</fullName>
    </recommendedName>
</protein>
<dbReference type="Gene3D" id="3.30.450.40">
    <property type="match status" value="1"/>
</dbReference>
<dbReference type="GO" id="GO:0016301">
    <property type="term" value="F:kinase activity"/>
    <property type="evidence" value="ECO:0007669"/>
    <property type="project" value="UniProtKB-KW"/>
</dbReference>
<dbReference type="InterPro" id="IPR036388">
    <property type="entry name" value="WH-like_DNA-bd_sf"/>
</dbReference>
<dbReference type="InterPro" id="IPR005561">
    <property type="entry name" value="ANTAR"/>
</dbReference>
<dbReference type="InterPro" id="IPR029016">
    <property type="entry name" value="GAF-like_dom_sf"/>
</dbReference>
<dbReference type="AlphaFoldDB" id="A0A917BJ76"/>
<reference evidence="6" key="1">
    <citation type="journal article" date="2014" name="Int. J. Syst. Evol. Microbiol.">
        <title>Complete genome sequence of Corynebacterium casei LMG S-19264T (=DSM 44701T), isolated from a smear-ripened cheese.</title>
        <authorList>
            <consortium name="US DOE Joint Genome Institute (JGI-PGF)"/>
            <person name="Walter F."/>
            <person name="Albersmeier A."/>
            <person name="Kalinowski J."/>
            <person name="Ruckert C."/>
        </authorList>
    </citation>
    <scope>NUCLEOTIDE SEQUENCE</scope>
    <source>
        <strain evidence="6">CGMCC 1.16067</strain>
    </source>
</reference>